<feature type="region of interest" description="Disordered" evidence="1">
    <location>
        <begin position="170"/>
        <end position="209"/>
    </location>
</feature>
<keyword evidence="4" id="KW-1185">Reference proteome</keyword>
<evidence type="ECO:0000313" key="3">
    <source>
        <dbReference type="EMBL" id="MDA0135884.1"/>
    </source>
</evidence>
<keyword evidence="2" id="KW-0732">Signal</keyword>
<feature type="compositionally biased region" description="Low complexity" evidence="1">
    <location>
        <begin position="185"/>
        <end position="203"/>
    </location>
</feature>
<feature type="compositionally biased region" description="Pro residues" evidence="1">
    <location>
        <begin position="174"/>
        <end position="184"/>
    </location>
</feature>
<feature type="signal peptide" evidence="2">
    <location>
        <begin position="1"/>
        <end position="24"/>
    </location>
</feature>
<evidence type="ECO:0000256" key="2">
    <source>
        <dbReference type="SAM" id="SignalP"/>
    </source>
</evidence>
<evidence type="ECO:0008006" key="5">
    <source>
        <dbReference type="Google" id="ProtNLM"/>
    </source>
</evidence>
<feature type="chain" id="PRO_5045917549" description="Htaa domain-containing protein" evidence="2">
    <location>
        <begin position="25"/>
        <end position="393"/>
    </location>
</feature>
<gene>
    <name evidence="3" type="ORF">OJ962_00125</name>
</gene>
<reference evidence="3" key="1">
    <citation type="submission" date="2022-10" db="EMBL/GenBank/DDBJ databases">
        <title>The WGS of Solirubrobacter sp. CPCC 204708.</title>
        <authorList>
            <person name="Jiang Z."/>
        </authorList>
    </citation>
    <scope>NUCLEOTIDE SEQUENCE</scope>
    <source>
        <strain evidence="3">CPCC 204708</strain>
    </source>
</reference>
<name>A0ABT4RBH1_9ACTN</name>
<proteinExistence type="predicted"/>
<evidence type="ECO:0000313" key="4">
    <source>
        <dbReference type="Proteomes" id="UP001147700"/>
    </source>
</evidence>
<dbReference type="EMBL" id="JAPCID010000001">
    <property type="protein sequence ID" value="MDA0135884.1"/>
    <property type="molecule type" value="Genomic_DNA"/>
</dbReference>
<accession>A0ABT4RBH1</accession>
<comment type="caution">
    <text evidence="3">The sequence shown here is derived from an EMBL/GenBank/DDBJ whole genome shotgun (WGS) entry which is preliminary data.</text>
</comment>
<organism evidence="3 4">
    <name type="scientific">Solirubrobacter deserti</name>
    <dbReference type="NCBI Taxonomy" id="2282478"/>
    <lineage>
        <taxon>Bacteria</taxon>
        <taxon>Bacillati</taxon>
        <taxon>Actinomycetota</taxon>
        <taxon>Thermoleophilia</taxon>
        <taxon>Solirubrobacterales</taxon>
        <taxon>Solirubrobacteraceae</taxon>
        <taxon>Solirubrobacter</taxon>
    </lineage>
</organism>
<evidence type="ECO:0000256" key="1">
    <source>
        <dbReference type="SAM" id="MobiDB-lite"/>
    </source>
</evidence>
<dbReference type="RefSeq" id="WP_202954825.1">
    <property type="nucleotide sequence ID" value="NZ_JAPCID010000001.1"/>
</dbReference>
<protein>
    <recommendedName>
        <fullName evidence="5">Htaa domain-containing protein</fullName>
    </recommendedName>
</protein>
<sequence>MSPSRPVFAVAVALLAVAPSPATAQSTAPKIELSAAGKRALKPLTLSTGTLTVTNASVTAAARVAVNGTLRFKAGKRSANATALSLTVGRTSSYVAARLGRKNLRLLAVKPTRPPQLDAARGAVSLAGARIALTPAAAKALRTALKLERTPSTKTLGTLSVAYAPTPIEGGSPLPAPAPGPSVPPAATATPTPSATATPTPETSTERPPCDAARFTAAPAGSVDWLSCDLPGTRDLFSWTRYVLTSNLPVCSTEASSIVASGGAARLLATHAFDHRFPVESVSPDGRTLQLRGTITYAKPSLGINEVIRDLRIVFAADGQSGEIFASGLSAPRQDTCGTPSDAYTGEKVMDFTATRSNGYVRLHATVAAGNQRLGGGQYEPGRPWGSFTFPER</sequence>
<dbReference type="Proteomes" id="UP001147700">
    <property type="component" value="Unassembled WGS sequence"/>
</dbReference>
<feature type="region of interest" description="Disordered" evidence="1">
    <location>
        <begin position="374"/>
        <end position="393"/>
    </location>
</feature>